<organism evidence="1 2">
    <name type="scientific">Pseudomonas nitroreducens</name>
    <dbReference type="NCBI Taxonomy" id="46680"/>
    <lineage>
        <taxon>Bacteria</taxon>
        <taxon>Pseudomonadati</taxon>
        <taxon>Pseudomonadota</taxon>
        <taxon>Gammaproteobacteria</taxon>
        <taxon>Pseudomonadales</taxon>
        <taxon>Pseudomonadaceae</taxon>
        <taxon>Pseudomonas</taxon>
    </lineage>
</organism>
<dbReference type="RefSeq" id="WP_184585792.1">
    <property type="nucleotide sequence ID" value="NZ_JACHLI010000001.1"/>
</dbReference>
<sequence length="166" mass="18507">MFRALNAILTESLERQASELGITVDELKARQLKADQDLSDRLSLERDLRHEQELKARQAYGRGLGLGVSAHIGHLILPSHMTERSNCAGLNRRTVLHVVLDEDLKLGRLCRRGGDLLCIKQGNQSFGATGTDTHLGLDFTSWHNQEVTCPKCLAILARRNTLIKDT</sequence>
<name>A0A7W7NYB9_PSENT</name>
<dbReference type="AlphaFoldDB" id="A0A7W7NYB9"/>
<protein>
    <submittedName>
        <fullName evidence="1">Uncharacterized protein</fullName>
    </submittedName>
</protein>
<gene>
    <name evidence="1" type="ORF">HNP46_000344</name>
</gene>
<dbReference type="EMBL" id="JACHLI010000001">
    <property type="protein sequence ID" value="MBB4861533.1"/>
    <property type="molecule type" value="Genomic_DNA"/>
</dbReference>
<proteinExistence type="predicted"/>
<accession>A0A7W7NYB9</accession>
<comment type="caution">
    <text evidence="1">The sequence shown here is derived from an EMBL/GenBank/DDBJ whole genome shotgun (WGS) entry which is preliminary data.</text>
</comment>
<evidence type="ECO:0000313" key="1">
    <source>
        <dbReference type="EMBL" id="MBB4861533.1"/>
    </source>
</evidence>
<reference evidence="1 2" key="1">
    <citation type="submission" date="2020-08" db="EMBL/GenBank/DDBJ databases">
        <title>Functional genomics of gut bacteria from endangered species of beetles.</title>
        <authorList>
            <person name="Carlos-Shanley C."/>
        </authorList>
    </citation>
    <scope>NUCLEOTIDE SEQUENCE [LARGE SCALE GENOMIC DNA]</scope>
    <source>
        <strain evidence="1 2">S00179</strain>
    </source>
</reference>
<evidence type="ECO:0000313" key="2">
    <source>
        <dbReference type="Proteomes" id="UP000566995"/>
    </source>
</evidence>
<dbReference type="Proteomes" id="UP000566995">
    <property type="component" value="Unassembled WGS sequence"/>
</dbReference>